<gene>
    <name evidence="15" type="ORF">BCUE_0212</name>
</gene>
<evidence type="ECO:0000256" key="4">
    <source>
        <dbReference type="ARBA" id="ARBA00022723"/>
    </source>
</evidence>
<evidence type="ECO:0000256" key="10">
    <source>
        <dbReference type="ARBA" id="ARBA00031985"/>
    </source>
</evidence>
<evidence type="ECO:0000313" key="16">
    <source>
        <dbReference type="Proteomes" id="UP000011563"/>
    </source>
</evidence>
<dbReference type="PANTHER" id="PTHR11390">
    <property type="entry name" value="PROKARYOTIC DNA TOPOISOMERASE"/>
    <property type="match status" value="1"/>
</dbReference>
<dbReference type="InterPro" id="IPR013826">
    <property type="entry name" value="Topo_IA_cen_sub3"/>
</dbReference>
<dbReference type="InterPro" id="IPR013825">
    <property type="entry name" value="Topo_IA_cen_sub2"/>
</dbReference>
<dbReference type="InterPro" id="IPR005738">
    <property type="entry name" value="TopoIII"/>
</dbReference>
<reference evidence="15 16" key="1">
    <citation type="journal article" date="2013" name="Genome Biol. Evol.">
        <title>Genome evolution and phylogenomic analysis of candidatus kinetoplastibacterium, the betaproteobacterial endosymbionts of strigomonas and angomonas.</title>
        <authorList>
            <person name="Alves J.M."/>
            <person name="Serrano M.G."/>
            <person name="Maia da Silva F."/>
            <person name="Voegtly L.J."/>
            <person name="Matveyev A.V."/>
            <person name="Teixeira M.M."/>
            <person name="Camargo E.P."/>
            <person name="Buck G.A."/>
        </authorList>
    </citation>
    <scope>NUCLEOTIDE SEQUENCE [LARGE SCALE GENOMIC DNA]</scope>
    <source>
        <strain evidence="15 16">TCC012E</strain>
    </source>
</reference>
<keyword evidence="4" id="KW-0479">Metal-binding</keyword>
<dbReference type="CDD" id="cd03362">
    <property type="entry name" value="TOPRIM_TopoIA_TopoIII"/>
    <property type="match status" value="1"/>
</dbReference>
<keyword evidence="8 15" id="KW-0413">Isomerase</keyword>
<evidence type="ECO:0000256" key="11">
    <source>
        <dbReference type="ARBA" id="ARBA00032235"/>
    </source>
</evidence>
<dbReference type="PANTHER" id="PTHR11390:SF21">
    <property type="entry name" value="DNA TOPOISOMERASE 3-ALPHA"/>
    <property type="match status" value="1"/>
</dbReference>
<dbReference type="InterPro" id="IPR038650">
    <property type="entry name" value="PADR1_C_dom_sf"/>
</dbReference>
<evidence type="ECO:0000256" key="2">
    <source>
        <dbReference type="ARBA" id="ARBA00009446"/>
    </source>
</evidence>
<evidence type="ECO:0000259" key="14">
    <source>
        <dbReference type="PROSITE" id="PS52039"/>
    </source>
</evidence>
<dbReference type="Pfam" id="PF13342">
    <property type="entry name" value="Toprim_Crpt"/>
    <property type="match status" value="2"/>
</dbReference>
<comment type="similarity">
    <text evidence="2">Belongs to the type IA topoisomerase family.</text>
</comment>
<dbReference type="PRINTS" id="PR00417">
    <property type="entry name" value="PRTPISMRASEI"/>
</dbReference>
<keyword evidence="6" id="KW-0799">Topoisomerase</keyword>
<keyword evidence="5" id="KW-0460">Magnesium</keyword>
<dbReference type="PROSITE" id="PS00396">
    <property type="entry name" value="TOPO_IA_1"/>
    <property type="match status" value="1"/>
</dbReference>
<dbReference type="Gene3D" id="2.70.20.10">
    <property type="entry name" value="Topoisomerase I, domain 3"/>
    <property type="match status" value="1"/>
</dbReference>
<dbReference type="AlphaFoldDB" id="M1LAC5"/>
<keyword evidence="7" id="KW-0238">DNA-binding</keyword>
<dbReference type="GO" id="GO:0006281">
    <property type="term" value="P:DNA repair"/>
    <property type="evidence" value="ECO:0007669"/>
    <property type="project" value="TreeGrafter"/>
</dbReference>
<evidence type="ECO:0000256" key="5">
    <source>
        <dbReference type="ARBA" id="ARBA00022842"/>
    </source>
</evidence>
<dbReference type="InterPro" id="IPR013497">
    <property type="entry name" value="Topo_IA_cen"/>
</dbReference>
<dbReference type="SMART" id="SM00436">
    <property type="entry name" value="TOP1Bc"/>
    <property type="match status" value="1"/>
</dbReference>
<dbReference type="EMBL" id="CP003807">
    <property type="protein sequence ID" value="AGF49458.1"/>
    <property type="molecule type" value="Genomic_DNA"/>
</dbReference>
<dbReference type="GO" id="GO:0003677">
    <property type="term" value="F:DNA binding"/>
    <property type="evidence" value="ECO:0007669"/>
    <property type="project" value="UniProtKB-KW"/>
</dbReference>
<dbReference type="Pfam" id="PF01131">
    <property type="entry name" value="Topoisom_bac"/>
    <property type="match status" value="1"/>
</dbReference>
<evidence type="ECO:0000256" key="8">
    <source>
        <dbReference type="ARBA" id="ARBA00023235"/>
    </source>
</evidence>
<name>M1LAC5_9PROT</name>
<dbReference type="InterPro" id="IPR013824">
    <property type="entry name" value="Topo_IA_cen_sub1"/>
</dbReference>
<protein>
    <recommendedName>
        <fullName evidence="3">DNA topoisomerase</fullName>
        <ecNumber evidence="3">5.6.2.1</ecNumber>
    </recommendedName>
    <alternativeName>
        <fullName evidence="12">Omega-protein</fullName>
    </alternativeName>
    <alternativeName>
        <fullName evidence="11">Relaxing enzyme</fullName>
    </alternativeName>
    <alternativeName>
        <fullName evidence="9">Swivelase</fullName>
    </alternativeName>
    <alternativeName>
        <fullName evidence="10">Untwisting enzyme</fullName>
    </alternativeName>
</protein>
<evidence type="ECO:0000256" key="3">
    <source>
        <dbReference type="ARBA" id="ARBA00012891"/>
    </source>
</evidence>
<dbReference type="InterPro" id="IPR025589">
    <property type="entry name" value="Toprim_C_rpt"/>
</dbReference>
<dbReference type="Gene3D" id="1.10.290.10">
    <property type="entry name" value="Topoisomerase I, domain 4"/>
    <property type="match status" value="1"/>
</dbReference>
<evidence type="ECO:0000256" key="12">
    <source>
        <dbReference type="ARBA" id="ARBA00032877"/>
    </source>
</evidence>
<proteinExistence type="inferred from homology"/>
<dbReference type="SMART" id="SM00493">
    <property type="entry name" value="TOPRIM"/>
    <property type="match status" value="1"/>
</dbReference>
<dbReference type="Gene3D" id="3.40.50.140">
    <property type="match status" value="1"/>
</dbReference>
<dbReference type="NCBIfam" id="NF006032">
    <property type="entry name" value="PRK08173.1"/>
    <property type="match status" value="1"/>
</dbReference>
<accession>M1LAC5</accession>
<dbReference type="CDD" id="cd00186">
    <property type="entry name" value="TOP1Ac"/>
    <property type="match status" value="1"/>
</dbReference>
<dbReference type="InterPro" id="IPR000380">
    <property type="entry name" value="Topo_IA"/>
</dbReference>
<dbReference type="PROSITE" id="PS50880">
    <property type="entry name" value="TOPRIM"/>
    <property type="match status" value="1"/>
</dbReference>
<dbReference type="PATRIC" id="fig|1208922.3.peg.5"/>
<feature type="domain" description="Toprim" evidence="13">
    <location>
        <begin position="3"/>
        <end position="135"/>
    </location>
</feature>
<evidence type="ECO:0000256" key="9">
    <source>
        <dbReference type="ARBA" id="ARBA00030003"/>
    </source>
</evidence>
<evidence type="ECO:0000259" key="13">
    <source>
        <dbReference type="PROSITE" id="PS50880"/>
    </source>
</evidence>
<dbReference type="SMART" id="SM00437">
    <property type="entry name" value="TOP1Ac"/>
    <property type="match status" value="1"/>
</dbReference>
<dbReference type="InterPro" id="IPR023405">
    <property type="entry name" value="Topo_IA_core_domain"/>
</dbReference>
<dbReference type="SUPFAM" id="SSF56712">
    <property type="entry name" value="Prokaryotic type I DNA topoisomerase"/>
    <property type="match status" value="1"/>
</dbReference>
<evidence type="ECO:0000256" key="7">
    <source>
        <dbReference type="ARBA" id="ARBA00023125"/>
    </source>
</evidence>
<dbReference type="NCBIfam" id="NF005829">
    <property type="entry name" value="PRK07726.1"/>
    <property type="match status" value="1"/>
</dbReference>
<dbReference type="InterPro" id="IPR006171">
    <property type="entry name" value="TOPRIM_dom"/>
</dbReference>
<dbReference type="PROSITE" id="PS52039">
    <property type="entry name" value="TOPO_IA_2"/>
    <property type="match status" value="1"/>
</dbReference>
<dbReference type="GO" id="GO:0043597">
    <property type="term" value="C:cytoplasmic replication fork"/>
    <property type="evidence" value="ECO:0007669"/>
    <property type="project" value="TreeGrafter"/>
</dbReference>
<dbReference type="EC" id="5.6.2.1" evidence="3"/>
<keyword evidence="16" id="KW-1185">Reference proteome</keyword>
<feature type="domain" description="Topo IA-type catalytic" evidence="14">
    <location>
        <begin position="152"/>
        <end position="610"/>
    </location>
</feature>
<dbReference type="Gene3D" id="1.10.460.10">
    <property type="entry name" value="Topoisomerase I, domain 2"/>
    <property type="match status" value="1"/>
</dbReference>
<dbReference type="Gene3D" id="2.20.25.630">
    <property type="match status" value="1"/>
</dbReference>
<dbReference type="NCBIfam" id="TIGR01056">
    <property type="entry name" value="topB"/>
    <property type="match status" value="1"/>
</dbReference>
<evidence type="ECO:0000313" key="15">
    <source>
        <dbReference type="EMBL" id="AGF49458.1"/>
    </source>
</evidence>
<dbReference type="InterPro" id="IPR023406">
    <property type="entry name" value="Topo_IA_AS"/>
</dbReference>
<sequence>MDKQLIIAEKPSVANDISKALGGFKKNNEFYENEDYVITSSIGHLLTLSASNEPSKGKWNLSSLPIIPNKFELIPIDKRASERLKLLNRSIKRKDIKSIINACDAGREGELIFRYIIEFSKTKKQVYRLWLQSMTKDAIQDAFKNLRTDEQLKSLEHAARSRAEADWLIGINGTRAMTAFNSKDGGFFKTTVGRVQTPTLTIVSKREKQIKNFISQDYWELVATFESKNGSYDAKWVNSSFKKNDNDPEKRESRIWSYEEASRIKRECENTTGFVYDKSKKSTQLSPSLYDLTSLQREANIRFGLSAKTTLNLAQSLYEKHKALTYPRTDSRHLPEDYITTVKDTIKLIYSTNTEIVDNIISNCAGQITQNQWVKLNQRVFNNKKISDHFAIVPTLQIPNKLSELEVKIYVMVLKRFLAVFFPAAEYLNTIRTTEVNEHKFKTEGKILTNPGWLSVYNKDNQNTDIDLVRIIDNEIVTNKSVIIKDLTTKPPARYNEASILSAMEGAGKLIEDEELREAISERGLGTPATRASIIEGLISEQYLRRFGKELIPTAKANQLMTLLSGLNIKELTSPELTGEWEQKLKKIEQNKLESSIFMNEIVDMTKNIVKKTKEYENNNVPGDYVTFENPCPKCGGKFAENYRRYCCLQCDFSISKHPGSRTFELQEVEYLLKKQKIGPLDNFVSKSFRSFSATLYINNDWKLEFDFGQNNDNDIANISEQETLGNCPKCSGSVFENNNSYICSNNINEQKKCDFRINKNILHQEISNDQIIKLLTIGSTSLLDGFISARTKRKFKAYLTLNHGKIEFKFEKNKKTKDN</sequence>
<comment type="catalytic activity">
    <reaction evidence="1">
        <text>ATP-independent breakage of single-stranded DNA, followed by passage and rejoining.</text>
        <dbReference type="EC" id="5.6.2.1"/>
    </reaction>
</comment>
<evidence type="ECO:0000256" key="6">
    <source>
        <dbReference type="ARBA" id="ARBA00023029"/>
    </source>
</evidence>
<dbReference type="InterPro" id="IPR003602">
    <property type="entry name" value="Topo_IA_DNA-bd_dom"/>
</dbReference>
<organism evidence="15 16">
    <name type="scientific">Candidatus Kinetoplastidibacterium blastocrithidiae TCC012E</name>
    <dbReference type="NCBI Taxonomy" id="1208922"/>
    <lineage>
        <taxon>Bacteria</taxon>
        <taxon>Pseudomonadati</taxon>
        <taxon>Pseudomonadota</taxon>
        <taxon>Betaproteobacteria</taxon>
        <taxon>Candidatus Kinetoplastidibacterium</taxon>
    </lineage>
</organism>
<dbReference type="RefSeq" id="WP_015389938.1">
    <property type="nucleotide sequence ID" value="NC_020285.1"/>
</dbReference>
<dbReference type="GO" id="GO:0006265">
    <property type="term" value="P:DNA topological change"/>
    <property type="evidence" value="ECO:0007669"/>
    <property type="project" value="InterPro"/>
</dbReference>
<dbReference type="GO" id="GO:0006310">
    <property type="term" value="P:DNA recombination"/>
    <property type="evidence" value="ECO:0007669"/>
    <property type="project" value="TreeGrafter"/>
</dbReference>
<dbReference type="GO" id="GO:0046872">
    <property type="term" value="F:metal ion binding"/>
    <property type="evidence" value="ECO:0007669"/>
    <property type="project" value="UniProtKB-KW"/>
</dbReference>
<dbReference type="Proteomes" id="UP000011563">
    <property type="component" value="Chromosome"/>
</dbReference>
<dbReference type="InterPro" id="IPR034144">
    <property type="entry name" value="TOPRIM_TopoIII"/>
</dbReference>
<dbReference type="KEGG" id="kbt:BCUE_0212"/>
<dbReference type="InterPro" id="IPR003601">
    <property type="entry name" value="Topo_IA_2"/>
</dbReference>
<evidence type="ECO:0000256" key="1">
    <source>
        <dbReference type="ARBA" id="ARBA00000213"/>
    </source>
</evidence>
<dbReference type="GO" id="GO:0003917">
    <property type="term" value="F:DNA topoisomerase type I (single strand cut, ATP-independent) activity"/>
    <property type="evidence" value="ECO:0007669"/>
    <property type="project" value="UniProtKB-EC"/>
</dbReference>
<dbReference type="HOGENOM" id="CLU_002929_5_2_4"/>
<dbReference type="Pfam" id="PF01751">
    <property type="entry name" value="Toprim"/>
    <property type="match status" value="1"/>
</dbReference>